<sequence length="1070" mass="120812">MSKFTHLHTHSHYSLLNALPQIPDLIKKAKENNMTALALTDDGNMYGTIEFYKACKKAGITPILGVDFYVATRTRHDKEPGIDNRRSRLVMLAKNESGYKNLIKLVTKSNLEGFYYKPRIDKELIENHSAGMICISPHFSGEISQALKVNNFAKAEEIAKWYKERFKNFYLEITHHPEIEGSLELKEKIINLGKKLDIPLVASHDVYYLDKQDSRARNILMSVQTSAGKSFGGENDDFSFITPKQAEEYFKDTPDAIENIEKILKMCYLELDLDSWTFPSIAIPDGETYDTQLKKETYAGIEKRGLEKTQELVDRIEYELEIIKNKGYSSYFLIVADLIQHARSVGIYTNTRGSAAGSLVSYLNFITKVNPLELKLPFERFMNPQRPGIPDIDVDIADIRRDDVIAYLKSKYGGKAVAQIGTFGTMAARGAVRDVTRALGHPYTLGDQIAKLIPMGSQGFPMTIERALEMEEDLRKLHKENKDVQEIIKYAKKIEGCARHISTHAAGVLISPTRIDDYSPVQFDKDEQIITQYDMYTGDRDGVVNLPKFDILGIKNLSILSNSVELVKKFRDISVDLDNVDLNNEKTYEMLAKGHTVGCFQLSGGGMTKVIMDMKPSSINDINAAVALYRPGPMEFIPEYIERKNDPRKIKYLHPKLEKILDKSFGVITYQDDILLTAIELAGYSWLEVDKFRKAIGKKIPELMQEQKEKFYKGCLANGVSEKTINELWAKIETFAAYGFNKAHAASYGRVAYETSYMKANFPIEYMTALLMADSGDTEKVAEIIGECKRLKIPVLSPNINESFTDFTIIKTDLGLRDPSNLEVELPSEAIRFGLQTIKNFGEGIANVIIEERTKNGKFKSLADFLERIQDRNLNKKSLEALTKCGAMDNFGERGEILANMEDLLAYNKEKAHQHKDQDSLFGLMQEDSNVPQLKLKKTDPAEMKEKLAWEKELLGLYISGHPLDKYRNILGKDGKNIKSISETVPEGTTTAVAGLVDEVKEILTKKGSSKMAFVRISDFTGTMETVVFPKTYEQFKDIILEDTTIALKGKISKRNGETSLIVDSVKKLD</sequence>
<dbReference type="GO" id="GO:0005737">
    <property type="term" value="C:cytoplasm"/>
    <property type="evidence" value="ECO:0007669"/>
    <property type="project" value="UniProtKB-SubCell"/>
</dbReference>
<evidence type="ECO:0000256" key="7">
    <source>
        <dbReference type="ARBA" id="ARBA00022932"/>
    </source>
</evidence>
<feature type="domain" description="Polymerase/histidinol phosphatase N-terminal" evidence="9">
    <location>
        <begin position="5"/>
        <end position="72"/>
    </location>
</feature>
<dbReference type="SMART" id="SM00481">
    <property type="entry name" value="POLIIIAc"/>
    <property type="match status" value="1"/>
</dbReference>
<dbReference type="Gene3D" id="1.10.10.1600">
    <property type="entry name" value="Bacterial DNA polymerase III alpha subunit, thumb domain"/>
    <property type="match status" value="1"/>
</dbReference>
<evidence type="ECO:0000256" key="6">
    <source>
        <dbReference type="ARBA" id="ARBA00022705"/>
    </source>
</evidence>
<dbReference type="Proteomes" id="UP000186670">
    <property type="component" value="Unassembled WGS sequence"/>
</dbReference>
<dbReference type="SUPFAM" id="SSF50249">
    <property type="entry name" value="Nucleic acid-binding proteins"/>
    <property type="match status" value="1"/>
</dbReference>
<dbReference type="PANTHER" id="PTHR32294">
    <property type="entry name" value="DNA POLYMERASE III SUBUNIT ALPHA"/>
    <property type="match status" value="1"/>
</dbReference>
<dbReference type="InterPro" id="IPR041931">
    <property type="entry name" value="DNA_pol3_alpha_thumb_dom"/>
</dbReference>
<comment type="caution">
    <text evidence="10">The sequence shown here is derived from an EMBL/GenBank/DDBJ whole genome shotgun (WGS) entry which is preliminary data.</text>
</comment>
<dbReference type="Gene3D" id="2.40.50.140">
    <property type="entry name" value="Nucleic acid-binding proteins"/>
    <property type="match status" value="1"/>
</dbReference>
<dbReference type="InterPro" id="IPR011708">
    <property type="entry name" value="DNA_pol3_alpha_NTPase_dom"/>
</dbReference>
<keyword evidence="6" id="KW-0235">DNA replication</keyword>
<dbReference type="GO" id="GO:0008408">
    <property type="term" value="F:3'-5' exonuclease activity"/>
    <property type="evidence" value="ECO:0007669"/>
    <property type="project" value="InterPro"/>
</dbReference>
<dbReference type="InterPro" id="IPR029460">
    <property type="entry name" value="DNAPol_HHH"/>
</dbReference>
<dbReference type="InterPro" id="IPR004805">
    <property type="entry name" value="DnaE2/DnaE/PolC"/>
</dbReference>
<reference evidence="10 11" key="1">
    <citation type="journal article" date="2016" name="Nat. Commun.">
        <title>Thousands of microbial genomes shed light on interconnected biogeochemical processes in an aquifer system.</title>
        <authorList>
            <person name="Anantharaman K."/>
            <person name="Brown C.T."/>
            <person name="Hug L.A."/>
            <person name="Sharon I."/>
            <person name="Castelle C.J."/>
            <person name="Probst A.J."/>
            <person name="Thomas B.C."/>
            <person name="Singh A."/>
            <person name="Wilkins M.J."/>
            <person name="Karaoz U."/>
            <person name="Brodie E.L."/>
            <person name="Williams K.H."/>
            <person name="Hubbard S.S."/>
            <person name="Banfield J.F."/>
        </authorList>
    </citation>
    <scope>NUCLEOTIDE SEQUENCE [LARGE SCALE GENOMIC DNA]</scope>
</reference>
<dbReference type="CDD" id="cd04485">
    <property type="entry name" value="DnaE_OBF"/>
    <property type="match status" value="1"/>
</dbReference>
<dbReference type="GO" id="GO:0006260">
    <property type="term" value="P:DNA replication"/>
    <property type="evidence" value="ECO:0007669"/>
    <property type="project" value="UniProtKB-KW"/>
</dbReference>
<evidence type="ECO:0000256" key="5">
    <source>
        <dbReference type="ARBA" id="ARBA00022695"/>
    </source>
</evidence>
<keyword evidence="5" id="KW-0548">Nucleotidyltransferase</keyword>
<evidence type="ECO:0000256" key="1">
    <source>
        <dbReference type="ARBA" id="ARBA00004496"/>
    </source>
</evidence>
<keyword evidence="7" id="KW-0239">DNA-directed DNA polymerase</keyword>
<organism evidence="10 11">
    <name type="scientific">Candidatus Campbellbacteria bacterium RIFCSPHIGHO2_01_FULL_34_10</name>
    <dbReference type="NCBI Taxonomy" id="1797577"/>
    <lineage>
        <taxon>Bacteria</taxon>
        <taxon>Candidatus Campbelliibacteriota</taxon>
    </lineage>
</organism>
<evidence type="ECO:0000256" key="2">
    <source>
        <dbReference type="ARBA" id="ARBA00012417"/>
    </source>
</evidence>
<dbReference type="InterPro" id="IPR012340">
    <property type="entry name" value="NA-bd_OB-fold"/>
</dbReference>
<dbReference type="InterPro" id="IPR016195">
    <property type="entry name" value="Pol/histidinol_Pase-like"/>
</dbReference>
<comment type="subcellular location">
    <subcellularLocation>
        <location evidence="1">Cytoplasm</location>
    </subcellularLocation>
</comment>
<dbReference type="AlphaFoldDB" id="A0A1F5ELM1"/>
<comment type="catalytic activity">
    <reaction evidence="8">
        <text>DNA(n) + a 2'-deoxyribonucleoside 5'-triphosphate = DNA(n+1) + diphosphate</text>
        <dbReference type="Rhea" id="RHEA:22508"/>
        <dbReference type="Rhea" id="RHEA-COMP:17339"/>
        <dbReference type="Rhea" id="RHEA-COMP:17340"/>
        <dbReference type="ChEBI" id="CHEBI:33019"/>
        <dbReference type="ChEBI" id="CHEBI:61560"/>
        <dbReference type="ChEBI" id="CHEBI:173112"/>
        <dbReference type="EC" id="2.7.7.7"/>
    </reaction>
</comment>
<evidence type="ECO:0000313" key="11">
    <source>
        <dbReference type="Proteomes" id="UP000186670"/>
    </source>
</evidence>
<dbReference type="InterPro" id="IPR040982">
    <property type="entry name" value="DNA_pol3_finger"/>
</dbReference>
<evidence type="ECO:0000259" key="9">
    <source>
        <dbReference type="SMART" id="SM00481"/>
    </source>
</evidence>
<dbReference type="PANTHER" id="PTHR32294:SF0">
    <property type="entry name" value="DNA POLYMERASE III SUBUNIT ALPHA"/>
    <property type="match status" value="1"/>
</dbReference>
<dbReference type="Pfam" id="PF07733">
    <property type="entry name" value="DNA_pol3_alpha"/>
    <property type="match status" value="1"/>
</dbReference>
<dbReference type="InterPro" id="IPR004365">
    <property type="entry name" value="NA-bd_OB_tRNA"/>
</dbReference>
<dbReference type="GO" id="GO:0003887">
    <property type="term" value="F:DNA-directed DNA polymerase activity"/>
    <property type="evidence" value="ECO:0007669"/>
    <property type="project" value="UniProtKB-KW"/>
</dbReference>
<dbReference type="EC" id="2.7.7.7" evidence="2"/>
<evidence type="ECO:0000256" key="4">
    <source>
        <dbReference type="ARBA" id="ARBA00022679"/>
    </source>
</evidence>
<dbReference type="NCBIfam" id="TIGR00594">
    <property type="entry name" value="polc"/>
    <property type="match status" value="1"/>
</dbReference>
<dbReference type="NCBIfam" id="NF004226">
    <property type="entry name" value="PRK05673.1"/>
    <property type="match status" value="1"/>
</dbReference>
<dbReference type="EMBL" id="MEZZ01000036">
    <property type="protein sequence ID" value="OGD68281.1"/>
    <property type="molecule type" value="Genomic_DNA"/>
</dbReference>
<evidence type="ECO:0000256" key="3">
    <source>
        <dbReference type="ARBA" id="ARBA00019114"/>
    </source>
</evidence>
<dbReference type="Pfam" id="PF17657">
    <property type="entry name" value="DNA_pol3_finger"/>
    <property type="match status" value="1"/>
</dbReference>
<evidence type="ECO:0000313" key="10">
    <source>
        <dbReference type="EMBL" id="OGD68281.1"/>
    </source>
</evidence>
<accession>A0A1F5ELM1</accession>
<dbReference type="Gene3D" id="3.20.20.140">
    <property type="entry name" value="Metal-dependent hydrolases"/>
    <property type="match status" value="1"/>
</dbReference>
<dbReference type="Pfam" id="PF02811">
    <property type="entry name" value="PHP"/>
    <property type="match status" value="1"/>
</dbReference>
<dbReference type="InterPro" id="IPR003141">
    <property type="entry name" value="Pol/His_phosphatase_N"/>
</dbReference>
<keyword evidence="4" id="KW-0808">Transferase</keyword>
<dbReference type="SUPFAM" id="SSF89550">
    <property type="entry name" value="PHP domain-like"/>
    <property type="match status" value="1"/>
</dbReference>
<gene>
    <name evidence="10" type="ORF">A2811_01165</name>
</gene>
<protein>
    <recommendedName>
        <fullName evidence="3">DNA polymerase III subunit alpha</fullName>
        <ecNumber evidence="2">2.7.7.7</ecNumber>
    </recommendedName>
</protein>
<dbReference type="Gene3D" id="1.10.150.870">
    <property type="match status" value="1"/>
</dbReference>
<proteinExistence type="predicted"/>
<dbReference type="Pfam" id="PF14579">
    <property type="entry name" value="HHH_6"/>
    <property type="match status" value="1"/>
</dbReference>
<dbReference type="InterPro" id="IPR004013">
    <property type="entry name" value="PHP_dom"/>
</dbReference>
<dbReference type="Pfam" id="PF01336">
    <property type="entry name" value="tRNA_anti-codon"/>
    <property type="match status" value="1"/>
</dbReference>
<dbReference type="GO" id="GO:0003676">
    <property type="term" value="F:nucleic acid binding"/>
    <property type="evidence" value="ECO:0007669"/>
    <property type="project" value="InterPro"/>
</dbReference>
<evidence type="ECO:0000256" key="8">
    <source>
        <dbReference type="ARBA" id="ARBA00049244"/>
    </source>
</evidence>
<name>A0A1F5ELM1_9BACT</name>